<evidence type="ECO:0000256" key="4">
    <source>
        <dbReference type="ARBA" id="ARBA00013078"/>
    </source>
</evidence>
<dbReference type="EMBL" id="BAAAZE010000013">
    <property type="protein sequence ID" value="GAA4031586.1"/>
    <property type="molecule type" value="Genomic_DNA"/>
</dbReference>
<reference evidence="6" key="1">
    <citation type="journal article" date="2019" name="Int. J. Syst. Evol. Microbiol.">
        <title>The Global Catalogue of Microorganisms (GCM) 10K type strain sequencing project: providing services to taxonomists for standard genome sequencing and annotation.</title>
        <authorList>
            <consortium name="The Broad Institute Genomics Platform"/>
            <consortium name="The Broad Institute Genome Sequencing Center for Infectious Disease"/>
            <person name="Wu L."/>
            <person name="Ma J."/>
        </authorList>
    </citation>
    <scope>NUCLEOTIDE SEQUENCE [LARGE SCALE GENOMIC DNA]</scope>
    <source>
        <strain evidence="6">JCM 16673</strain>
    </source>
</reference>
<dbReference type="PANTHER" id="PTHR43434">
    <property type="entry name" value="PHOSPHOGLYCOLATE PHOSPHATASE"/>
    <property type="match status" value="1"/>
</dbReference>
<evidence type="ECO:0000313" key="5">
    <source>
        <dbReference type="EMBL" id="GAA4031586.1"/>
    </source>
</evidence>
<dbReference type="Pfam" id="PF00702">
    <property type="entry name" value="Hydrolase"/>
    <property type="match status" value="1"/>
</dbReference>
<evidence type="ECO:0000256" key="2">
    <source>
        <dbReference type="ARBA" id="ARBA00004818"/>
    </source>
</evidence>
<dbReference type="InterPro" id="IPR036412">
    <property type="entry name" value="HAD-like_sf"/>
</dbReference>
<gene>
    <name evidence="5" type="ORF">GCM10022212_32900</name>
</gene>
<dbReference type="RefSeq" id="WP_344764935.1">
    <property type="nucleotide sequence ID" value="NZ_BAAAZE010000013.1"/>
</dbReference>
<dbReference type="PANTHER" id="PTHR43434:SF1">
    <property type="entry name" value="PHOSPHOGLYCOLATE PHOSPHATASE"/>
    <property type="match status" value="1"/>
</dbReference>
<sequence length="230" mass="26006">MYTNNDRLIIFDADGTLIDAFSAIDRTFSLNGMDIGKLENFQRRRKLLKYLGGIKEFPINLRKQFGKQNRKALRETLTEVYREEALLYPGLAQLMKDALAVPGLRVGLVTRNVTIEPAVTLGRLFARHDIDLDALDYVAYVPLGEPKSTAFREARQRFDINPARAYACGDEHKDYLAAIETGLHPFVVSYGFEDHLRLTEKFLVPEEVISRTPADVCDCIRHGLEITSGA</sequence>
<comment type="catalytic activity">
    <reaction evidence="1">
        <text>2-phosphoglycolate + H2O = glycolate + phosphate</text>
        <dbReference type="Rhea" id="RHEA:14369"/>
        <dbReference type="ChEBI" id="CHEBI:15377"/>
        <dbReference type="ChEBI" id="CHEBI:29805"/>
        <dbReference type="ChEBI" id="CHEBI:43474"/>
        <dbReference type="ChEBI" id="CHEBI:58033"/>
        <dbReference type="EC" id="3.1.3.18"/>
    </reaction>
</comment>
<proteinExistence type="inferred from homology"/>
<evidence type="ECO:0000313" key="6">
    <source>
        <dbReference type="Proteomes" id="UP001501353"/>
    </source>
</evidence>
<dbReference type="InterPro" id="IPR023214">
    <property type="entry name" value="HAD_sf"/>
</dbReference>
<evidence type="ECO:0000256" key="1">
    <source>
        <dbReference type="ARBA" id="ARBA00000830"/>
    </source>
</evidence>
<comment type="pathway">
    <text evidence="2">Organic acid metabolism; glycolate biosynthesis; glycolate from 2-phosphoglycolate: step 1/1.</text>
</comment>
<protein>
    <recommendedName>
        <fullName evidence="4">phosphoglycolate phosphatase</fullName>
        <ecNumber evidence="4">3.1.3.18</ecNumber>
    </recommendedName>
</protein>
<dbReference type="Gene3D" id="1.10.150.240">
    <property type="entry name" value="Putative phosphatase, domain 2"/>
    <property type="match status" value="1"/>
</dbReference>
<evidence type="ECO:0000256" key="3">
    <source>
        <dbReference type="ARBA" id="ARBA00006171"/>
    </source>
</evidence>
<dbReference type="EC" id="3.1.3.18" evidence="4"/>
<organism evidence="5 6">
    <name type="scientific">Actimicrobium antarcticum</name>
    <dbReference type="NCBI Taxonomy" id="1051899"/>
    <lineage>
        <taxon>Bacteria</taxon>
        <taxon>Pseudomonadati</taxon>
        <taxon>Pseudomonadota</taxon>
        <taxon>Betaproteobacteria</taxon>
        <taxon>Burkholderiales</taxon>
        <taxon>Oxalobacteraceae</taxon>
        <taxon>Actimicrobium</taxon>
    </lineage>
</organism>
<dbReference type="InterPro" id="IPR023198">
    <property type="entry name" value="PGP-like_dom2"/>
</dbReference>
<dbReference type="InterPro" id="IPR050155">
    <property type="entry name" value="HAD-like_hydrolase_sf"/>
</dbReference>
<dbReference type="SUPFAM" id="SSF56784">
    <property type="entry name" value="HAD-like"/>
    <property type="match status" value="1"/>
</dbReference>
<comment type="caution">
    <text evidence="5">The sequence shown here is derived from an EMBL/GenBank/DDBJ whole genome shotgun (WGS) entry which is preliminary data.</text>
</comment>
<dbReference type="Gene3D" id="3.40.50.1000">
    <property type="entry name" value="HAD superfamily/HAD-like"/>
    <property type="match status" value="1"/>
</dbReference>
<keyword evidence="6" id="KW-1185">Reference proteome</keyword>
<dbReference type="Proteomes" id="UP001501353">
    <property type="component" value="Unassembled WGS sequence"/>
</dbReference>
<comment type="similarity">
    <text evidence="3">Belongs to the HAD-like hydrolase superfamily. CbbY/CbbZ/Gph/YieH family.</text>
</comment>
<accession>A0ABP7TUS6</accession>
<name>A0ABP7TUS6_9BURK</name>